<comment type="catalytic activity">
    <reaction evidence="5 6">
        <text>adenine + H2O + H(+) = hypoxanthine + NH4(+)</text>
        <dbReference type="Rhea" id="RHEA:23688"/>
        <dbReference type="ChEBI" id="CHEBI:15377"/>
        <dbReference type="ChEBI" id="CHEBI:15378"/>
        <dbReference type="ChEBI" id="CHEBI:16708"/>
        <dbReference type="ChEBI" id="CHEBI:17368"/>
        <dbReference type="ChEBI" id="CHEBI:28938"/>
        <dbReference type="EC" id="3.5.4.2"/>
    </reaction>
</comment>
<evidence type="ECO:0000256" key="6">
    <source>
        <dbReference type="HAMAP-Rule" id="MF_01518"/>
    </source>
</evidence>
<dbReference type="NCBIfam" id="TIGR01178">
    <property type="entry name" value="ade"/>
    <property type="match status" value="1"/>
</dbReference>
<dbReference type="Proteomes" id="UP000440713">
    <property type="component" value="Unassembled WGS sequence"/>
</dbReference>
<dbReference type="Pfam" id="PF13382">
    <property type="entry name" value="Adenine_deam_C"/>
    <property type="match status" value="1"/>
</dbReference>
<comment type="caution">
    <text evidence="9">The sequence shown here is derived from an EMBL/GenBank/DDBJ whole genome shotgun (WGS) entry which is preliminary data.</text>
</comment>
<dbReference type="SUPFAM" id="SSF51338">
    <property type="entry name" value="Composite domain of metallo-dependent hydrolases"/>
    <property type="match status" value="1"/>
</dbReference>
<gene>
    <name evidence="6 9" type="primary">ade</name>
    <name evidence="9" type="ORF">FYJ71_06625</name>
</gene>
<dbReference type="EMBL" id="VUNE01000003">
    <property type="protein sequence ID" value="MST62637.1"/>
    <property type="molecule type" value="Genomic_DNA"/>
</dbReference>
<accession>A0A6N7XH10</accession>
<organism evidence="9 10">
    <name type="scientific">Peptostreptococcus porci</name>
    <dbReference type="NCBI Taxonomy" id="2652282"/>
    <lineage>
        <taxon>Bacteria</taxon>
        <taxon>Bacillati</taxon>
        <taxon>Bacillota</taxon>
        <taxon>Clostridia</taxon>
        <taxon>Peptostreptococcales</taxon>
        <taxon>Peptostreptococcaceae</taxon>
        <taxon>Peptostreptococcus</taxon>
    </lineage>
</organism>
<dbReference type="RefSeq" id="WP_154538018.1">
    <property type="nucleotide sequence ID" value="NZ_VUNE01000003.1"/>
</dbReference>
<dbReference type="InterPro" id="IPR006679">
    <property type="entry name" value="Adenine_deam"/>
</dbReference>
<sequence length="560" mass="62309">MKITDYKKLVDYTLGNKKSELVLKDINILMVQSGEIIKSDLAIQDGYIVGIGEYSGEIEFDGSDKFVSPGFVDSHLHFESTMTNPNELVYHASLSGTTTFIADPHEAANVSGSIGIKYILDSTENSCADVYIMMPSCVPAKDSEDSGFVMNAQDMKQLMYHPRILGLGEVMDCGSVINLKPSMLNKLELFQNMPIDGHALGLKLKNLSAYAMANISSDHECSTYEEAIAIVRNGLFAHIREGSAAKNLEKIVKGIIENNTDTTRFTFCTDDKHIEDIKKDGHISFNIRKAISLGMPPIAAYKIATYNPAQCYSLKDIGMISPGKKANLVILDDLENVKINSVLYNGRFIREDYDYGYTQDIENLPKSIVETVHADWFEKSMLKVKNSTYGIQLVKNELLTKKVKVSEHTQSKSNKVVVVERHHDTKKYHSSMVFGYGIENGAVASSVSHDSHNIIVVGDNDEDMMIALECIKEMNGGYVLVENGKVYERLPLPIMGLISDLNSDKVNERLHRMIKKAHEMGVEAGIEPFISLSFIALPVIPEVRITTNGLYDVVEDCYLE</sequence>
<evidence type="ECO:0000256" key="4">
    <source>
        <dbReference type="ARBA" id="ARBA00023211"/>
    </source>
</evidence>
<feature type="domain" description="Adenine deaminase C-terminal" evidence="8">
    <location>
        <begin position="398"/>
        <end position="555"/>
    </location>
</feature>
<dbReference type="InterPro" id="IPR006680">
    <property type="entry name" value="Amidohydro-rel"/>
</dbReference>
<dbReference type="HAMAP" id="MF_01518">
    <property type="entry name" value="Adenine_deamin"/>
    <property type="match status" value="1"/>
</dbReference>
<dbReference type="SUPFAM" id="SSF51556">
    <property type="entry name" value="Metallo-dependent hydrolases"/>
    <property type="match status" value="1"/>
</dbReference>
<evidence type="ECO:0000256" key="2">
    <source>
        <dbReference type="ARBA" id="ARBA00012782"/>
    </source>
</evidence>
<dbReference type="InterPro" id="IPR026912">
    <property type="entry name" value="Adenine_deam_C"/>
</dbReference>
<dbReference type="Gene3D" id="3.20.20.140">
    <property type="entry name" value="Metal-dependent hydrolases"/>
    <property type="match status" value="1"/>
</dbReference>
<dbReference type="EC" id="3.5.4.2" evidence="2 6"/>
<protein>
    <recommendedName>
        <fullName evidence="2 6">Adenine deaminase</fullName>
        <shortName evidence="6">Adenase</shortName>
        <shortName evidence="6">Adenine aminase</shortName>
        <ecNumber evidence="2 6">3.5.4.2</ecNumber>
    </recommendedName>
</protein>
<evidence type="ECO:0000256" key="1">
    <source>
        <dbReference type="ARBA" id="ARBA00006773"/>
    </source>
</evidence>
<evidence type="ECO:0000313" key="9">
    <source>
        <dbReference type="EMBL" id="MST62637.1"/>
    </source>
</evidence>
<dbReference type="CDD" id="cd01295">
    <property type="entry name" value="AdeC"/>
    <property type="match status" value="1"/>
</dbReference>
<dbReference type="Gene3D" id="2.30.40.10">
    <property type="entry name" value="Urease, subunit C, domain 1"/>
    <property type="match status" value="1"/>
</dbReference>
<dbReference type="InterPro" id="IPR032466">
    <property type="entry name" value="Metal_Hydrolase"/>
</dbReference>
<evidence type="ECO:0000256" key="3">
    <source>
        <dbReference type="ARBA" id="ARBA00022801"/>
    </source>
</evidence>
<evidence type="ECO:0000256" key="5">
    <source>
        <dbReference type="ARBA" id="ARBA00047720"/>
    </source>
</evidence>
<dbReference type="GO" id="GO:0000034">
    <property type="term" value="F:adenine deaminase activity"/>
    <property type="evidence" value="ECO:0007669"/>
    <property type="project" value="UniProtKB-UniRule"/>
</dbReference>
<dbReference type="Pfam" id="PF01979">
    <property type="entry name" value="Amidohydro_1"/>
    <property type="match status" value="1"/>
</dbReference>
<dbReference type="GO" id="GO:0006146">
    <property type="term" value="P:adenine catabolic process"/>
    <property type="evidence" value="ECO:0007669"/>
    <property type="project" value="InterPro"/>
</dbReference>
<keyword evidence="4 6" id="KW-0464">Manganese</keyword>
<keyword evidence="3 6" id="KW-0378">Hydrolase</keyword>
<keyword evidence="10" id="KW-1185">Reference proteome</keyword>
<comment type="similarity">
    <text evidence="1 6">Belongs to the metallo-dependent hydrolases superfamily. Adenine deaminase family.</text>
</comment>
<comment type="cofactor">
    <cofactor evidence="6">
        <name>Mn(2+)</name>
        <dbReference type="ChEBI" id="CHEBI:29035"/>
    </cofactor>
</comment>
<dbReference type="PANTHER" id="PTHR11113:SF2">
    <property type="entry name" value="ADENINE DEAMINASE"/>
    <property type="match status" value="1"/>
</dbReference>
<dbReference type="InterPro" id="IPR011059">
    <property type="entry name" value="Metal-dep_hydrolase_composite"/>
</dbReference>
<dbReference type="AlphaFoldDB" id="A0A6N7XH10"/>
<reference evidence="9 10" key="1">
    <citation type="submission" date="2019-08" db="EMBL/GenBank/DDBJ databases">
        <title>In-depth cultivation of the pig gut microbiome towards novel bacterial diversity and tailored functional studies.</title>
        <authorList>
            <person name="Wylensek D."/>
            <person name="Hitch T.C.A."/>
            <person name="Clavel T."/>
        </authorList>
    </citation>
    <scope>NUCLEOTIDE SEQUENCE [LARGE SCALE GENOMIC DNA]</scope>
    <source>
        <strain evidence="9 10">WCA-SAB-591-4A-A</strain>
    </source>
</reference>
<name>A0A6N7XH10_9FIRM</name>
<dbReference type="PANTHER" id="PTHR11113">
    <property type="entry name" value="N-ACETYLGLUCOSAMINE-6-PHOSPHATE DEACETYLASE"/>
    <property type="match status" value="1"/>
</dbReference>
<evidence type="ECO:0000259" key="8">
    <source>
        <dbReference type="Pfam" id="PF13382"/>
    </source>
</evidence>
<proteinExistence type="inferred from homology"/>
<feature type="domain" description="Amidohydrolase-related" evidence="7">
    <location>
        <begin position="66"/>
        <end position="347"/>
    </location>
</feature>
<evidence type="ECO:0000259" key="7">
    <source>
        <dbReference type="Pfam" id="PF01979"/>
    </source>
</evidence>
<evidence type="ECO:0000313" key="10">
    <source>
        <dbReference type="Proteomes" id="UP000440713"/>
    </source>
</evidence>